<keyword evidence="2" id="KW-1185">Reference proteome</keyword>
<dbReference type="Proteomes" id="UP000054387">
    <property type="component" value="Unassembled WGS sequence"/>
</dbReference>
<dbReference type="OrthoDB" id="270824at2157"/>
<name>A0A0W1RB83_9EURY</name>
<dbReference type="PROSITE" id="PS51257">
    <property type="entry name" value="PROKAR_LIPOPROTEIN"/>
    <property type="match status" value="1"/>
</dbReference>
<dbReference type="STRING" id="1514971.AUR64_08060"/>
<organism evidence="1 2">
    <name type="scientific">Haloprofundus marisrubri</name>
    <dbReference type="NCBI Taxonomy" id="1514971"/>
    <lineage>
        <taxon>Archaea</taxon>
        <taxon>Methanobacteriati</taxon>
        <taxon>Methanobacteriota</taxon>
        <taxon>Stenosarchaea group</taxon>
        <taxon>Halobacteria</taxon>
        <taxon>Halobacteriales</taxon>
        <taxon>Haloferacaceae</taxon>
        <taxon>Haloprofundus</taxon>
    </lineage>
</organism>
<reference evidence="1 2" key="1">
    <citation type="submission" date="2015-12" db="EMBL/GenBank/DDBJ databases">
        <title>Haloprofundus marisrubri gen. nov., sp. nov., an extremely halophilic archaeon isolated from the Discovery deep brine-seawater interface in the Red Sea.</title>
        <authorList>
            <person name="Zhang G."/>
            <person name="Stingl U."/>
            <person name="Rashid M."/>
        </authorList>
    </citation>
    <scope>NUCLEOTIDE SEQUENCE [LARGE SCALE GENOMIC DNA]</scope>
    <source>
        <strain evidence="1 2">SB9</strain>
    </source>
</reference>
<dbReference type="EMBL" id="LOPU01000017">
    <property type="protein sequence ID" value="KTG10610.1"/>
    <property type="molecule type" value="Genomic_DNA"/>
</dbReference>
<evidence type="ECO:0000313" key="1">
    <source>
        <dbReference type="EMBL" id="KTG10610.1"/>
    </source>
</evidence>
<evidence type="ECO:0000313" key="2">
    <source>
        <dbReference type="Proteomes" id="UP000054387"/>
    </source>
</evidence>
<protein>
    <submittedName>
        <fullName evidence="1">Uncharacterized protein</fullName>
    </submittedName>
</protein>
<comment type="caution">
    <text evidence="1">The sequence shown here is derived from an EMBL/GenBank/DDBJ whole genome shotgun (WGS) entry which is preliminary data.</text>
</comment>
<dbReference type="AlphaFoldDB" id="A0A0W1RB83"/>
<gene>
    <name evidence="1" type="ORF">AUR64_08060</name>
</gene>
<accession>A0A0W1RB83</accession>
<proteinExistence type="predicted"/>
<dbReference type="RefSeq" id="WP_058580934.1">
    <property type="nucleotide sequence ID" value="NZ_LOPU01000017.1"/>
</dbReference>
<sequence>MERRRFLALLGTVGAGGLAGCTGRLPTFDENMQFPPAARDAEFDPQLDASPAERVDIGSRFGVLRPANNGPHAFNVWNDGPDREITVSVYRNSLRPFKTFERAFDVDGDTHVALTLHRPANYTAVVAAEDSQASTVGVARSNFDCNESATTVAIRENGQMESSTWSTTMGCGPF</sequence>